<evidence type="ECO:0000256" key="2">
    <source>
        <dbReference type="ARBA" id="ARBA00007634"/>
    </source>
</evidence>
<gene>
    <name evidence="8 10" type="primary">rpsT</name>
    <name evidence="10" type="ORF">Pla175_09720</name>
</gene>
<dbReference type="GO" id="GO:0005829">
    <property type="term" value="C:cytosol"/>
    <property type="evidence" value="ECO:0007669"/>
    <property type="project" value="TreeGrafter"/>
</dbReference>
<dbReference type="PANTHER" id="PTHR33398:SF1">
    <property type="entry name" value="SMALL RIBOSOMAL SUBUNIT PROTEIN BS20C"/>
    <property type="match status" value="1"/>
</dbReference>
<evidence type="ECO:0000256" key="5">
    <source>
        <dbReference type="ARBA" id="ARBA00022980"/>
    </source>
</evidence>
<evidence type="ECO:0000256" key="1">
    <source>
        <dbReference type="ARBA" id="ARBA00003134"/>
    </source>
</evidence>
<keyword evidence="11" id="KW-1185">Reference proteome</keyword>
<evidence type="ECO:0000256" key="7">
    <source>
        <dbReference type="ARBA" id="ARBA00035136"/>
    </source>
</evidence>
<dbReference type="GO" id="GO:0006412">
    <property type="term" value="P:translation"/>
    <property type="evidence" value="ECO:0007669"/>
    <property type="project" value="UniProtKB-UniRule"/>
</dbReference>
<evidence type="ECO:0000313" key="11">
    <source>
        <dbReference type="Proteomes" id="UP000317429"/>
    </source>
</evidence>
<dbReference type="GO" id="GO:0015935">
    <property type="term" value="C:small ribosomal subunit"/>
    <property type="evidence" value="ECO:0007669"/>
    <property type="project" value="TreeGrafter"/>
</dbReference>
<dbReference type="GO" id="GO:0003735">
    <property type="term" value="F:structural constituent of ribosome"/>
    <property type="evidence" value="ECO:0007669"/>
    <property type="project" value="InterPro"/>
</dbReference>
<dbReference type="Pfam" id="PF01649">
    <property type="entry name" value="Ribosomal_S20p"/>
    <property type="match status" value="1"/>
</dbReference>
<dbReference type="OrthoDB" id="289707at2"/>
<comment type="similarity">
    <text evidence="2 8">Belongs to the bacterial ribosomal protein bS20 family.</text>
</comment>
<dbReference type="Proteomes" id="UP000317429">
    <property type="component" value="Chromosome"/>
</dbReference>
<name>A0A518D802_9BACT</name>
<organism evidence="10 11">
    <name type="scientific">Pirellulimonas nuda</name>
    <dbReference type="NCBI Taxonomy" id="2528009"/>
    <lineage>
        <taxon>Bacteria</taxon>
        <taxon>Pseudomonadati</taxon>
        <taxon>Planctomycetota</taxon>
        <taxon>Planctomycetia</taxon>
        <taxon>Pirellulales</taxon>
        <taxon>Lacipirellulaceae</taxon>
        <taxon>Pirellulimonas</taxon>
    </lineage>
</organism>
<keyword evidence="5 8" id="KW-0689">Ribosomal protein</keyword>
<feature type="region of interest" description="Disordered" evidence="9">
    <location>
        <begin position="1"/>
        <end position="28"/>
    </location>
</feature>
<proteinExistence type="inferred from homology"/>
<sequence length="92" mass="9829">MPNSAGAKKRLRQSIDRNARNRAGRSALRTQIKKTRAAIAAGDVELSSKELIATQKKLDQAAAKNLIHANAAARTKSRLSKAVKALKQPASA</sequence>
<dbReference type="InterPro" id="IPR002583">
    <property type="entry name" value="Ribosomal_bS20"/>
</dbReference>
<dbReference type="InterPro" id="IPR036510">
    <property type="entry name" value="Ribosomal_bS20_sf"/>
</dbReference>
<reference evidence="10 11" key="1">
    <citation type="submission" date="2019-02" db="EMBL/GenBank/DDBJ databases">
        <title>Deep-cultivation of Planctomycetes and their phenomic and genomic characterization uncovers novel biology.</title>
        <authorList>
            <person name="Wiegand S."/>
            <person name="Jogler M."/>
            <person name="Boedeker C."/>
            <person name="Pinto D."/>
            <person name="Vollmers J."/>
            <person name="Rivas-Marin E."/>
            <person name="Kohn T."/>
            <person name="Peeters S.H."/>
            <person name="Heuer A."/>
            <person name="Rast P."/>
            <person name="Oberbeckmann S."/>
            <person name="Bunk B."/>
            <person name="Jeske O."/>
            <person name="Meyerdierks A."/>
            <person name="Storesund J.E."/>
            <person name="Kallscheuer N."/>
            <person name="Luecker S."/>
            <person name="Lage O.M."/>
            <person name="Pohl T."/>
            <person name="Merkel B.J."/>
            <person name="Hornburger P."/>
            <person name="Mueller R.-W."/>
            <person name="Bruemmer F."/>
            <person name="Labrenz M."/>
            <person name="Spormann A.M."/>
            <person name="Op den Camp H."/>
            <person name="Overmann J."/>
            <person name="Amann R."/>
            <person name="Jetten M.S.M."/>
            <person name="Mascher T."/>
            <person name="Medema M.H."/>
            <person name="Devos D.P."/>
            <person name="Kaster A.-K."/>
            <person name="Ovreas L."/>
            <person name="Rohde M."/>
            <person name="Galperin M.Y."/>
            <person name="Jogler C."/>
        </authorList>
    </citation>
    <scope>NUCLEOTIDE SEQUENCE [LARGE SCALE GENOMIC DNA]</scope>
    <source>
        <strain evidence="10 11">Pla175</strain>
    </source>
</reference>
<dbReference type="GO" id="GO:0070181">
    <property type="term" value="F:small ribosomal subunit rRNA binding"/>
    <property type="evidence" value="ECO:0007669"/>
    <property type="project" value="TreeGrafter"/>
</dbReference>
<feature type="region of interest" description="Disordered" evidence="9">
    <location>
        <begin position="73"/>
        <end position="92"/>
    </location>
</feature>
<dbReference type="NCBIfam" id="TIGR00029">
    <property type="entry name" value="S20"/>
    <property type="match status" value="1"/>
</dbReference>
<evidence type="ECO:0000256" key="6">
    <source>
        <dbReference type="ARBA" id="ARBA00023274"/>
    </source>
</evidence>
<protein>
    <recommendedName>
        <fullName evidence="7 8">Small ribosomal subunit protein bS20</fullName>
    </recommendedName>
</protein>
<evidence type="ECO:0000256" key="9">
    <source>
        <dbReference type="SAM" id="MobiDB-lite"/>
    </source>
</evidence>
<accession>A0A518D802</accession>
<dbReference type="SUPFAM" id="SSF46992">
    <property type="entry name" value="Ribosomal protein S20"/>
    <property type="match status" value="1"/>
</dbReference>
<evidence type="ECO:0000256" key="8">
    <source>
        <dbReference type="HAMAP-Rule" id="MF_00500"/>
    </source>
</evidence>
<dbReference type="HAMAP" id="MF_00500">
    <property type="entry name" value="Ribosomal_bS20"/>
    <property type="match status" value="1"/>
</dbReference>
<dbReference type="KEGG" id="pnd:Pla175_09720"/>
<dbReference type="EMBL" id="CP036291">
    <property type="protein sequence ID" value="QDU87607.1"/>
    <property type="molecule type" value="Genomic_DNA"/>
</dbReference>
<dbReference type="FunFam" id="1.20.58.110:FF:000001">
    <property type="entry name" value="30S ribosomal protein S20"/>
    <property type="match status" value="1"/>
</dbReference>
<evidence type="ECO:0000256" key="4">
    <source>
        <dbReference type="ARBA" id="ARBA00022884"/>
    </source>
</evidence>
<comment type="function">
    <text evidence="1 8">Binds directly to 16S ribosomal RNA.</text>
</comment>
<keyword evidence="3 8" id="KW-0699">rRNA-binding</keyword>
<keyword evidence="4 8" id="KW-0694">RNA-binding</keyword>
<evidence type="ECO:0000256" key="3">
    <source>
        <dbReference type="ARBA" id="ARBA00022730"/>
    </source>
</evidence>
<dbReference type="Gene3D" id="1.20.58.110">
    <property type="entry name" value="Ribosomal protein S20"/>
    <property type="match status" value="1"/>
</dbReference>
<evidence type="ECO:0000313" key="10">
    <source>
        <dbReference type="EMBL" id="QDU87607.1"/>
    </source>
</evidence>
<keyword evidence="6 8" id="KW-0687">Ribonucleoprotein</keyword>
<dbReference type="PANTHER" id="PTHR33398">
    <property type="entry name" value="30S RIBOSOMAL PROTEIN S20"/>
    <property type="match status" value="1"/>
</dbReference>
<dbReference type="AlphaFoldDB" id="A0A518D802"/>